<proteinExistence type="predicted"/>
<feature type="region of interest" description="Disordered" evidence="1">
    <location>
        <begin position="1"/>
        <end position="35"/>
    </location>
</feature>
<dbReference type="AlphaFoldDB" id="A0A175YFE6"/>
<comment type="caution">
    <text evidence="2">The sequence shown here is derived from an EMBL/GenBank/DDBJ whole genome shotgun (WGS) entry which is preliminary data.</text>
</comment>
<accession>A0A175YFE6</accession>
<feature type="compositionally biased region" description="Polar residues" evidence="1">
    <location>
        <begin position="1"/>
        <end position="12"/>
    </location>
</feature>
<reference evidence="2" key="1">
    <citation type="journal article" date="2016" name="Nat. Genet.">
        <title>A high-quality carrot genome assembly provides new insights into carotenoid accumulation and asterid genome evolution.</title>
        <authorList>
            <person name="Iorizzo M."/>
            <person name="Ellison S."/>
            <person name="Senalik D."/>
            <person name="Zeng P."/>
            <person name="Satapoomin P."/>
            <person name="Huang J."/>
            <person name="Bowman M."/>
            <person name="Iovene M."/>
            <person name="Sanseverino W."/>
            <person name="Cavagnaro P."/>
            <person name="Yildiz M."/>
            <person name="Macko-Podgorni A."/>
            <person name="Moranska E."/>
            <person name="Grzebelus E."/>
            <person name="Grzebelus D."/>
            <person name="Ashrafi H."/>
            <person name="Zheng Z."/>
            <person name="Cheng S."/>
            <person name="Spooner D."/>
            <person name="Van Deynze A."/>
            <person name="Simon P."/>
        </authorList>
    </citation>
    <scope>NUCLEOTIDE SEQUENCE [LARGE SCALE GENOMIC DNA]</scope>
    <source>
        <tissue evidence="2">Leaf</tissue>
    </source>
</reference>
<name>A0A175YFE6_DAUCS</name>
<organism evidence="2">
    <name type="scientific">Daucus carota subsp. sativus</name>
    <name type="common">Carrot</name>
    <dbReference type="NCBI Taxonomy" id="79200"/>
    <lineage>
        <taxon>Eukaryota</taxon>
        <taxon>Viridiplantae</taxon>
        <taxon>Streptophyta</taxon>
        <taxon>Embryophyta</taxon>
        <taxon>Tracheophyta</taxon>
        <taxon>Spermatophyta</taxon>
        <taxon>Magnoliopsida</taxon>
        <taxon>eudicotyledons</taxon>
        <taxon>Gunneridae</taxon>
        <taxon>Pentapetalae</taxon>
        <taxon>asterids</taxon>
        <taxon>campanulids</taxon>
        <taxon>Apiales</taxon>
        <taxon>Apiaceae</taxon>
        <taxon>Apioideae</taxon>
        <taxon>Scandiceae</taxon>
        <taxon>Daucinae</taxon>
        <taxon>Daucus</taxon>
        <taxon>Daucus sect. Daucus</taxon>
    </lineage>
</organism>
<gene>
    <name evidence="2" type="ORF">DCAR_029955</name>
</gene>
<dbReference type="EMBL" id="LNRQ01000009">
    <property type="protein sequence ID" value="KZM82386.1"/>
    <property type="molecule type" value="Genomic_DNA"/>
</dbReference>
<evidence type="ECO:0000313" key="2">
    <source>
        <dbReference type="EMBL" id="KZM82386.1"/>
    </source>
</evidence>
<evidence type="ECO:0000256" key="1">
    <source>
        <dbReference type="SAM" id="MobiDB-lite"/>
    </source>
</evidence>
<protein>
    <submittedName>
        <fullName evidence="2">Uncharacterized protein</fullName>
    </submittedName>
</protein>
<sequence length="94" mass="9461">MDAINKMSSSVFGTGEAKDKTPEKAPAAEGAGGIMQTTMEKATVFGESAKQTAIAGKDKTGEVLVGAGEQAKVMAQGATDAVKNAFAPAAEKKV</sequence>
<dbReference type="Gramene" id="KZM82386">
    <property type="protein sequence ID" value="KZM82386"/>
    <property type="gene ID" value="DCAR_029955"/>
</dbReference>